<sequence>MPRNSTKPEIALALSISASARALGIRSEHIQAALENGDLVCRSLGPRRRIAVFGEGGLQEWFLTWPRYTKKMKGVPHG</sequence>
<gene>
    <name evidence="1" type="ORF">SAMN05443248_0301</name>
</gene>
<proteinExistence type="predicted"/>
<protein>
    <submittedName>
        <fullName evidence="1">Uncharacterized protein</fullName>
    </submittedName>
</protein>
<name>A0A1M5H3C2_9BRAD</name>
<reference evidence="1 2" key="1">
    <citation type="submission" date="2016-11" db="EMBL/GenBank/DDBJ databases">
        <authorList>
            <person name="Jaros S."/>
            <person name="Januszkiewicz K."/>
            <person name="Wedrychowicz H."/>
        </authorList>
    </citation>
    <scope>NUCLEOTIDE SEQUENCE [LARGE SCALE GENOMIC DNA]</scope>
    <source>
        <strain evidence="1 2">GAS138</strain>
    </source>
</reference>
<dbReference type="Proteomes" id="UP000189796">
    <property type="component" value="Chromosome I"/>
</dbReference>
<accession>A0A1M5H3C2</accession>
<dbReference type="AlphaFoldDB" id="A0A1M5H3C2"/>
<evidence type="ECO:0000313" key="2">
    <source>
        <dbReference type="Proteomes" id="UP000189796"/>
    </source>
</evidence>
<dbReference type="EMBL" id="LT670817">
    <property type="protein sequence ID" value="SHG10497.1"/>
    <property type="molecule type" value="Genomic_DNA"/>
</dbReference>
<organism evidence="1 2">
    <name type="scientific">Bradyrhizobium erythrophlei</name>
    <dbReference type="NCBI Taxonomy" id="1437360"/>
    <lineage>
        <taxon>Bacteria</taxon>
        <taxon>Pseudomonadati</taxon>
        <taxon>Pseudomonadota</taxon>
        <taxon>Alphaproteobacteria</taxon>
        <taxon>Hyphomicrobiales</taxon>
        <taxon>Nitrobacteraceae</taxon>
        <taxon>Bradyrhizobium</taxon>
    </lineage>
</organism>
<evidence type="ECO:0000313" key="1">
    <source>
        <dbReference type="EMBL" id="SHG10497.1"/>
    </source>
</evidence>